<comment type="caution">
    <text evidence="1">The sequence shown here is derived from an EMBL/GenBank/DDBJ whole genome shotgun (WGS) entry which is preliminary data.</text>
</comment>
<organism evidence="1 2">
    <name type="scientific">Pholiota conissans</name>
    <dbReference type="NCBI Taxonomy" id="109636"/>
    <lineage>
        <taxon>Eukaryota</taxon>
        <taxon>Fungi</taxon>
        <taxon>Dikarya</taxon>
        <taxon>Basidiomycota</taxon>
        <taxon>Agaricomycotina</taxon>
        <taxon>Agaricomycetes</taxon>
        <taxon>Agaricomycetidae</taxon>
        <taxon>Agaricales</taxon>
        <taxon>Agaricineae</taxon>
        <taxon>Strophariaceae</taxon>
        <taxon>Pholiota</taxon>
    </lineage>
</organism>
<name>A0A9P5YN17_9AGAR</name>
<gene>
    <name evidence="1" type="ORF">BDN70DRAFT_490057</name>
</gene>
<dbReference type="AlphaFoldDB" id="A0A9P5YN17"/>
<dbReference type="Proteomes" id="UP000807469">
    <property type="component" value="Unassembled WGS sequence"/>
</dbReference>
<dbReference type="EMBL" id="MU155551">
    <property type="protein sequence ID" value="KAF9472309.1"/>
    <property type="molecule type" value="Genomic_DNA"/>
</dbReference>
<keyword evidence="2" id="KW-1185">Reference proteome</keyword>
<evidence type="ECO:0000313" key="1">
    <source>
        <dbReference type="EMBL" id="KAF9472309.1"/>
    </source>
</evidence>
<reference evidence="1" key="1">
    <citation type="submission" date="2020-11" db="EMBL/GenBank/DDBJ databases">
        <authorList>
            <consortium name="DOE Joint Genome Institute"/>
            <person name="Ahrendt S."/>
            <person name="Riley R."/>
            <person name="Andreopoulos W."/>
            <person name="Labutti K."/>
            <person name="Pangilinan J."/>
            <person name="Ruiz-Duenas F.J."/>
            <person name="Barrasa J.M."/>
            <person name="Sanchez-Garcia M."/>
            <person name="Camarero S."/>
            <person name="Miyauchi S."/>
            <person name="Serrano A."/>
            <person name="Linde D."/>
            <person name="Babiker R."/>
            <person name="Drula E."/>
            <person name="Ayuso-Fernandez I."/>
            <person name="Pacheco R."/>
            <person name="Padilla G."/>
            <person name="Ferreira P."/>
            <person name="Barriuso J."/>
            <person name="Kellner H."/>
            <person name="Castanera R."/>
            <person name="Alfaro M."/>
            <person name="Ramirez L."/>
            <person name="Pisabarro A.G."/>
            <person name="Kuo A."/>
            <person name="Tritt A."/>
            <person name="Lipzen A."/>
            <person name="He G."/>
            <person name="Yan M."/>
            <person name="Ng V."/>
            <person name="Cullen D."/>
            <person name="Martin F."/>
            <person name="Rosso M.-N."/>
            <person name="Henrissat B."/>
            <person name="Hibbett D."/>
            <person name="Martinez A.T."/>
            <person name="Grigoriev I.V."/>
        </authorList>
    </citation>
    <scope>NUCLEOTIDE SEQUENCE</scope>
    <source>
        <strain evidence="1">CIRM-BRFM 674</strain>
    </source>
</reference>
<dbReference type="OrthoDB" id="73076at2759"/>
<sequence>MISSNKSLGLVLCKGKLLFRNVFHQLLTGMSFSSLVLTVYSKGGGNHGKHGWVEDVSMITAASNIVVQVYQHHFGTKFYDKPLVSHAFPTLHCFDIIPSMSFLCALQNVPSAIEGGLQVSAEDLNLFKLLKSQPVKIANAMKAFRKRSRVTQVGSDGEDVED</sequence>
<accession>A0A9P5YN17</accession>
<proteinExistence type="predicted"/>
<evidence type="ECO:0000313" key="2">
    <source>
        <dbReference type="Proteomes" id="UP000807469"/>
    </source>
</evidence>
<protein>
    <submittedName>
        <fullName evidence="1">Uncharacterized protein</fullName>
    </submittedName>
</protein>